<gene>
    <name evidence="4" type="ORF">SAMN00777080_2762</name>
</gene>
<dbReference type="Proteomes" id="UP000192333">
    <property type="component" value="Chromosome I"/>
</dbReference>
<dbReference type="GO" id="GO:0016301">
    <property type="term" value="F:kinase activity"/>
    <property type="evidence" value="ECO:0007669"/>
    <property type="project" value="InterPro"/>
</dbReference>
<organism evidence="4 5">
    <name type="scientific">Aquiflexum balticum DSM 16537</name>
    <dbReference type="NCBI Taxonomy" id="758820"/>
    <lineage>
        <taxon>Bacteria</taxon>
        <taxon>Pseudomonadati</taxon>
        <taxon>Bacteroidota</taxon>
        <taxon>Cytophagia</taxon>
        <taxon>Cytophagales</taxon>
        <taxon>Cyclobacteriaceae</taxon>
        <taxon>Aquiflexum</taxon>
    </lineage>
</organism>
<evidence type="ECO:0000259" key="3">
    <source>
        <dbReference type="Pfam" id="PF06414"/>
    </source>
</evidence>
<sequence>MPKFEISKKQIDFYLENKSKLVDKYLNAFPQIIDPDAVRDLFTPIGYDRTNVSEFQNVCKLLTEDIFQEILRRNIGIVSKVIFAGGLPATGKSSHLRTFVQNEIIFDGTINDEDKLLGYIRKSMQLGYLVEIFIYSCEPKRAFESNLNRGFLFGRYVPISHYVKVAKSLNNREKLIRIHFQNQVKIFNFEHTKFEGKLKKFRPIIIKRDELETIAKGHKFRDKRTFKKVIA</sequence>
<accession>A0A1W2H5B1</accession>
<keyword evidence="2" id="KW-0067">ATP-binding</keyword>
<dbReference type="EMBL" id="LT838813">
    <property type="protein sequence ID" value="SMD44147.1"/>
    <property type="molecule type" value="Genomic_DNA"/>
</dbReference>
<dbReference type="Gene3D" id="3.40.50.300">
    <property type="entry name" value="P-loop containing nucleotide triphosphate hydrolases"/>
    <property type="match status" value="1"/>
</dbReference>
<dbReference type="GO" id="GO:0005524">
    <property type="term" value="F:ATP binding"/>
    <property type="evidence" value="ECO:0007669"/>
    <property type="project" value="UniProtKB-KW"/>
</dbReference>
<keyword evidence="1" id="KW-0547">Nucleotide-binding</keyword>
<evidence type="ECO:0000256" key="1">
    <source>
        <dbReference type="ARBA" id="ARBA00022741"/>
    </source>
</evidence>
<dbReference type="STRING" id="758820.SAMN00777080_2762"/>
<dbReference type="AlphaFoldDB" id="A0A1W2H5B1"/>
<protein>
    <submittedName>
        <fullName evidence="4">Zeta toxin</fullName>
    </submittedName>
</protein>
<evidence type="ECO:0000256" key="2">
    <source>
        <dbReference type="ARBA" id="ARBA00022840"/>
    </source>
</evidence>
<evidence type="ECO:0000313" key="4">
    <source>
        <dbReference type="EMBL" id="SMD44147.1"/>
    </source>
</evidence>
<dbReference type="Pfam" id="PF06414">
    <property type="entry name" value="Zeta_toxin"/>
    <property type="match status" value="1"/>
</dbReference>
<dbReference type="InterPro" id="IPR010488">
    <property type="entry name" value="Zeta_toxin_domain"/>
</dbReference>
<feature type="domain" description="Zeta toxin" evidence="3">
    <location>
        <begin position="103"/>
        <end position="178"/>
    </location>
</feature>
<proteinExistence type="predicted"/>
<name>A0A1W2H5B1_9BACT</name>
<dbReference type="InterPro" id="IPR027417">
    <property type="entry name" value="P-loop_NTPase"/>
</dbReference>
<dbReference type="OrthoDB" id="1492663at2"/>
<keyword evidence="5" id="KW-1185">Reference proteome</keyword>
<evidence type="ECO:0000313" key="5">
    <source>
        <dbReference type="Proteomes" id="UP000192333"/>
    </source>
</evidence>
<reference evidence="5" key="1">
    <citation type="submission" date="2017-04" db="EMBL/GenBank/DDBJ databases">
        <authorList>
            <person name="Varghese N."/>
            <person name="Submissions S."/>
        </authorList>
    </citation>
    <scope>NUCLEOTIDE SEQUENCE [LARGE SCALE GENOMIC DNA]</scope>
    <source>
        <strain evidence="5">DSM 16537</strain>
    </source>
</reference>